<feature type="signal peptide" evidence="2">
    <location>
        <begin position="1"/>
        <end position="24"/>
    </location>
</feature>
<evidence type="ECO:0000313" key="3">
    <source>
        <dbReference type="EMBL" id="MVZ97018.1"/>
    </source>
</evidence>
<dbReference type="Gene3D" id="3.30.910.20">
    <property type="entry name" value="Skp domain"/>
    <property type="match status" value="1"/>
</dbReference>
<dbReference type="SMART" id="SM00935">
    <property type="entry name" value="OmpH"/>
    <property type="match status" value="1"/>
</dbReference>
<feature type="coiled-coil region" evidence="1">
    <location>
        <begin position="55"/>
        <end position="82"/>
    </location>
</feature>
<keyword evidence="2" id="KW-0732">Signal</keyword>
<proteinExistence type="predicted"/>
<evidence type="ECO:0000256" key="1">
    <source>
        <dbReference type="SAM" id="Coils"/>
    </source>
</evidence>
<dbReference type="AlphaFoldDB" id="A0A6I4M3G0"/>
<dbReference type="GO" id="GO:0051082">
    <property type="term" value="F:unfolded protein binding"/>
    <property type="evidence" value="ECO:0007669"/>
    <property type="project" value="InterPro"/>
</dbReference>
<keyword evidence="1" id="KW-0175">Coiled coil</keyword>
<reference evidence="3 4" key="1">
    <citation type="submission" date="2019-01" db="EMBL/GenBank/DDBJ databases">
        <title>Sphingorhabdus lacus sp.nov., isolated from an oligotrophic freshwater lake.</title>
        <authorList>
            <person name="Park M."/>
        </authorList>
    </citation>
    <scope>NUCLEOTIDE SEQUENCE [LARGE SCALE GENOMIC DNA]</scope>
    <source>
        <strain evidence="3 4">IMCC26285</strain>
    </source>
</reference>
<dbReference type="InterPro" id="IPR018247">
    <property type="entry name" value="EF_Hand_1_Ca_BS"/>
</dbReference>
<sequence length="232" mass="24607">MKIRHSAFAVALMTSAILAAPAAAQVAGIATAETSVAIARSKALGAAYQSIGTQYATYAQQIQQKRKEINDINVQLDTNKDKELTQAELDAAIKAKNPLIAQVEAKQKEITQLQDPIIKAQLYSVEQIALKYEAAQQAVITAKKINIILAPDAFVWAPDAVDVTGAITAELDKVVPSVGTTPPADWRPSRQGAALFQQIQQLFENAARVQAAQAASQPAAAKAPTAAQPDGR</sequence>
<organism evidence="3 4">
    <name type="scientific">Sphingorhabdus profundilacus</name>
    <dbReference type="NCBI Taxonomy" id="2509718"/>
    <lineage>
        <taxon>Bacteria</taxon>
        <taxon>Pseudomonadati</taxon>
        <taxon>Pseudomonadota</taxon>
        <taxon>Alphaproteobacteria</taxon>
        <taxon>Sphingomonadales</taxon>
        <taxon>Sphingomonadaceae</taxon>
        <taxon>Sphingorhabdus</taxon>
    </lineage>
</organism>
<dbReference type="InterPro" id="IPR005632">
    <property type="entry name" value="Chaperone_Skp"/>
</dbReference>
<dbReference type="Pfam" id="PF03938">
    <property type="entry name" value="OmpH"/>
    <property type="match status" value="1"/>
</dbReference>
<keyword evidence="4" id="KW-1185">Reference proteome</keyword>
<evidence type="ECO:0000256" key="2">
    <source>
        <dbReference type="SAM" id="SignalP"/>
    </source>
</evidence>
<protein>
    <submittedName>
        <fullName evidence="3">OmpH family outer membrane protein</fullName>
    </submittedName>
</protein>
<evidence type="ECO:0000313" key="4">
    <source>
        <dbReference type="Proteomes" id="UP000471147"/>
    </source>
</evidence>
<name>A0A6I4M3G0_9SPHN</name>
<accession>A0A6I4M3G0</accession>
<feature type="chain" id="PRO_5026214688" evidence="2">
    <location>
        <begin position="25"/>
        <end position="232"/>
    </location>
</feature>
<gene>
    <name evidence="3" type="ORF">EUU23_04775</name>
</gene>
<dbReference type="SUPFAM" id="SSF111384">
    <property type="entry name" value="OmpH-like"/>
    <property type="match status" value="1"/>
</dbReference>
<dbReference type="InterPro" id="IPR024930">
    <property type="entry name" value="Skp_dom_sf"/>
</dbReference>
<dbReference type="PROSITE" id="PS00018">
    <property type="entry name" value="EF_HAND_1"/>
    <property type="match status" value="1"/>
</dbReference>
<dbReference type="Proteomes" id="UP000471147">
    <property type="component" value="Unassembled WGS sequence"/>
</dbReference>
<comment type="caution">
    <text evidence="3">The sequence shown here is derived from an EMBL/GenBank/DDBJ whole genome shotgun (WGS) entry which is preliminary data.</text>
</comment>
<dbReference type="EMBL" id="SDWJ01000001">
    <property type="protein sequence ID" value="MVZ97018.1"/>
    <property type="molecule type" value="Genomic_DNA"/>
</dbReference>